<dbReference type="EMBL" id="JBAWTH010000012">
    <property type="protein sequence ID" value="KAL2289559.1"/>
    <property type="molecule type" value="Genomic_DNA"/>
</dbReference>
<sequence>MLILSGMAFIVVFYISVLIIMAAGCTPKARDYAMGGWLSMQYNNRCTKYSSPTTAASGVVGAVIDIYILLLPLFFVWELQTSTKRKAGLAAIFTVGASACVFSIVSAYYRFNLIVASGKDLTWATMPIYGWSIAEINIGIACSCIPVAFVLFKGMAEKSSTWASHFWYTFTGGYRKATDPGNASTGQMKQPPSPQSNYDPKLPQVPKATVTGLRSFLNKFGHSKAEKAHTNSYMDDMNLTVISMDYDYHAQLRAGSMERRS</sequence>
<feature type="region of interest" description="Disordered" evidence="6">
    <location>
        <begin position="180"/>
        <end position="200"/>
    </location>
</feature>
<dbReference type="PANTHER" id="PTHR33048:SF158">
    <property type="entry name" value="MEMBRANE PROTEIN PTH11-LIKE, PUTATIVE-RELATED"/>
    <property type="match status" value="1"/>
</dbReference>
<feature type="transmembrane region" description="Helical" evidence="7">
    <location>
        <begin position="55"/>
        <end position="77"/>
    </location>
</feature>
<proteinExistence type="inferred from homology"/>
<name>A0ABR4F4D7_9PEZI</name>
<comment type="similarity">
    <text evidence="5">Belongs to the SAT4 family.</text>
</comment>
<feature type="transmembrane region" description="Helical" evidence="7">
    <location>
        <begin position="129"/>
        <end position="152"/>
    </location>
</feature>
<organism evidence="9 10">
    <name type="scientific">Diaporthe vaccinii</name>
    <dbReference type="NCBI Taxonomy" id="105482"/>
    <lineage>
        <taxon>Eukaryota</taxon>
        <taxon>Fungi</taxon>
        <taxon>Dikarya</taxon>
        <taxon>Ascomycota</taxon>
        <taxon>Pezizomycotina</taxon>
        <taxon>Sordariomycetes</taxon>
        <taxon>Sordariomycetidae</taxon>
        <taxon>Diaporthales</taxon>
        <taxon>Diaporthaceae</taxon>
        <taxon>Diaporthe</taxon>
        <taxon>Diaporthe eres species complex</taxon>
    </lineage>
</organism>
<evidence type="ECO:0000256" key="6">
    <source>
        <dbReference type="SAM" id="MobiDB-lite"/>
    </source>
</evidence>
<dbReference type="InterPro" id="IPR049326">
    <property type="entry name" value="Rhodopsin_dom_fungi"/>
</dbReference>
<evidence type="ECO:0000256" key="2">
    <source>
        <dbReference type="ARBA" id="ARBA00022692"/>
    </source>
</evidence>
<evidence type="ECO:0000259" key="8">
    <source>
        <dbReference type="Pfam" id="PF20684"/>
    </source>
</evidence>
<keyword evidence="3 7" id="KW-1133">Transmembrane helix</keyword>
<protein>
    <recommendedName>
        <fullName evidence="8">Rhodopsin domain-containing protein</fullName>
    </recommendedName>
</protein>
<feature type="compositionally biased region" description="Polar residues" evidence="6">
    <location>
        <begin position="181"/>
        <end position="198"/>
    </location>
</feature>
<evidence type="ECO:0000313" key="9">
    <source>
        <dbReference type="EMBL" id="KAL2289559.1"/>
    </source>
</evidence>
<comment type="caution">
    <text evidence="9">The sequence shown here is derived from an EMBL/GenBank/DDBJ whole genome shotgun (WGS) entry which is preliminary data.</text>
</comment>
<feature type="transmembrane region" description="Helical" evidence="7">
    <location>
        <begin position="7"/>
        <end position="24"/>
    </location>
</feature>
<evidence type="ECO:0000256" key="1">
    <source>
        <dbReference type="ARBA" id="ARBA00004141"/>
    </source>
</evidence>
<gene>
    <name evidence="9" type="ORF">FJTKL_01821</name>
</gene>
<accession>A0ABR4F4D7</accession>
<dbReference type="InterPro" id="IPR052337">
    <property type="entry name" value="SAT4-like"/>
</dbReference>
<keyword evidence="4 7" id="KW-0472">Membrane</keyword>
<feature type="domain" description="Rhodopsin" evidence="8">
    <location>
        <begin position="3"/>
        <end position="152"/>
    </location>
</feature>
<feature type="transmembrane region" description="Helical" evidence="7">
    <location>
        <begin position="89"/>
        <end position="109"/>
    </location>
</feature>
<evidence type="ECO:0000256" key="3">
    <source>
        <dbReference type="ARBA" id="ARBA00022989"/>
    </source>
</evidence>
<dbReference type="Proteomes" id="UP001600888">
    <property type="component" value="Unassembled WGS sequence"/>
</dbReference>
<reference evidence="9 10" key="1">
    <citation type="submission" date="2024-03" db="EMBL/GenBank/DDBJ databases">
        <title>A high-quality draft genome sequence of Diaporthe vaccinii, a causative agent of upright dieback and viscid rot disease in cranberry plants.</title>
        <authorList>
            <person name="Sarrasin M."/>
            <person name="Lang B.F."/>
            <person name="Burger G."/>
        </authorList>
    </citation>
    <scope>NUCLEOTIDE SEQUENCE [LARGE SCALE GENOMIC DNA]</scope>
    <source>
        <strain evidence="9 10">IS7</strain>
    </source>
</reference>
<evidence type="ECO:0000313" key="10">
    <source>
        <dbReference type="Proteomes" id="UP001600888"/>
    </source>
</evidence>
<dbReference type="Pfam" id="PF20684">
    <property type="entry name" value="Fung_rhodopsin"/>
    <property type="match status" value="1"/>
</dbReference>
<keyword evidence="10" id="KW-1185">Reference proteome</keyword>
<dbReference type="PANTHER" id="PTHR33048">
    <property type="entry name" value="PTH11-LIKE INTEGRAL MEMBRANE PROTEIN (AFU_ORTHOLOGUE AFUA_5G11245)"/>
    <property type="match status" value="1"/>
</dbReference>
<evidence type="ECO:0000256" key="7">
    <source>
        <dbReference type="SAM" id="Phobius"/>
    </source>
</evidence>
<comment type="subcellular location">
    <subcellularLocation>
        <location evidence="1">Membrane</location>
        <topology evidence="1">Multi-pass membrane protein</topology>
    </subcellularLocation>
</comment>
<keyword evidence="2 7" id="KW-0812">Transmembrane</keyword>
<evidence type="ECO:0000256" key="5">
    <source>
        <dbReference type="ARBA" id="ARBA00038359"/>
    </source>
</evidence>
<evidence type="ECO:0000256" key="4">
    <source>
        <dbReference type="ARBA" id="ARBA00023136"/>
    </source>
</evidence>